<sequence length="386" mass="42493">MGSAVSLRIPPAAGVHPVGCADVLVGGGKEGCFFRLFYPCTSPAAPAAHPPWCPRPEYLAGLLGVRGWEGTAAQYGASFILGNPKIPVTWNGSLLPGTDRKPLVIFSHGLGGFRTLYSFLCMELASRGFLVAAIEHRDGSACAAYHFSEGDASSSLQEIWVPYKRVQPGMKEFYLRNYQIHQRASECVRAVRILEDIDKGRQVCNNMDSDFRLDSLKDRIDFNRVAVMGHSFGGATALLSLVKDNIFKCAVVLDAWMFPLEDTSYQYIQKPILLINTASFQTGESIQKIKRMNSGGADLKYLTVKGCVHQTQTDLAFLTGYLANKIMGPQATMDPLQCLKIHVAFSLDFLHKYLDLASCVPMLEDLKEVIQAQVICGFPIRNDSKL</sequence>
<feature type="active site" description="Charge relay system" evidence="5">
    <location>
        <position position="254"/>
    </location>
</feature>
<dbReference type="InterPro" id="IPR016715">
    <property type="entry name" value="PAF_acetylhydro_eukaryote"/>
</dbReference>
<proteinExistence type="predicted"/>
<dbReference type="GO" id="GO:0003847">
    <property type="term" value="F:1-alkyl-2-acetylglycerophosphocholine esterase activity"/>
    <property type="evidence" value="ECO:0007669"/>
    <property type="project" value="UniProtKB-UniRule"/>
</dbReference>
<dbReference type="GO" id="GO:0016042">
    <property type="term" value="P:lipid catabolic process"/>
    <property type="evidence" value="ECO:0007669"/>
    <property type="project" value="UniProtKB-KW"/>
</dbReference>
<feature type="active site" description="Charge relay system" evidence="5">
    <location>
        <position position="309"/>
    </location>
</feature>
<gene>
    <name evidence="6" type="ORF">GDO81_006097</name>
</gene>
<evidence type="ECO:0000256" key="4">
    <source>
        <dbReference type="PIRNR" id="PIRNR018169"/>
    </source>
</evidence>
<protein>
    <recommendedName>
        <fullName evidence="4">Platelet-activating factor acetylhydrolase</fullName>
        <ecNumber evidence="4">3.1.1.47</ecNumber>
    </recommendedName>
</protein>
<comment type="caution">
    <text evidence="6">The sequence shown here is derived from an EMBL/GenBank/DDBJ whole genome shotgun (WGS) entry which is preliminary data.</text>
</comment>
<keyword evidence="7" id="KW-1185">Reference proteome</keyword>
<comment type="catalytic activity">
    <reaction evidence="4">
        <text>a 1-O-alkyl-2-acetyl-sn-glycero-3-phosphocholine + H2O = a 1-O-alkyl-sn-glycero-3-phosphocholine + acetate + H(+)</text>
        <dbReference type="Rhea" id="RHEA:17777"/>
        <dbReference type="ChEBI" id="CHEBI:15377"/>
        <dbReference type="ChEBI" id="CHEBI:15378"/>
        <dbReference type="ChEBI" id="CHEBI:30089"/>
        <dbReference type="ChEBI" id="CHEBI:30909"/>
        <dbReference type="ChEBI" id="CHEBI:36707"/>
        <dbReference type="EC" id="3.1.1.47"/>
    </reaction>
</comment>
<dbReference type="PANTHER" id="PTHR10272:SF6">
    <property type="entry name" value="PLATELET-ACTIVATING FACTOR ACETYLHYDROLASE 2, CYTOPLASMIC"/>
    <property type="match status" value="1"/>
</dbReference>
<dbReference type="Proteomes" id="UP000824782">
    <property type="component" value="Unassembled WGS sequence"/>
</dbReference>
<dbReference type="SUPFAM" id="SSF53474">
    <property type="entry name" value="alpha/beta-Hydrolases"/>
    <property type="match status" value="1"/>
</dbReference>
<evidence type="ECO:0000256" key="5">
    <source>
        <dbReference type="PIRSR" id="PIRSR018169-1"/>
    </source>
</evidence>
<evidence type="ECO:0000256" key="1">
    <source>
        <dbReference type="ARBA" id="ARBA00022801"/>
    </source>
</evidence>
<evidence type="ECO:0000256" key="3">
    <source>
        <dbReference type="ARBA" id="ARBA00023098"/>
    </source>
</evidence>
<dbReference type="EMBL" id="WNYA01000002">
    <property type="protein sequence ID" value="KAG8588773.1"/>
    <property type="molecule type" value="Genomic_DNA"/>
</dbReference>
<dbReference type="PANTHER" id="PTHR10272">
    <property type="entry name" value="PLATELET-ACTIVATING FACTOR ACETYLHYDROLASE"/>
    <property type="match status" value="1"/>
</dbReference>
<keyword evidence="3 4" id="KW-0443">Lipid metabolism</keyword>
<dbReference type="InterPro" id="IPR029058">
    <property type="entry name" value="AB_hydrolase_fold"/>
</dbReference>
<dbReference type="Pfam" id="PF03403">
    <property type="entry name" value="PAF-AH_p_II"/>
    <property type="match status" value="1"/>
</dbReference>
<accession>A0AAV7CXM7</accession>
<evidence type="ECO:0000256" key="2">
    <source>
        <dbReference type="ARBA" id="ARBA00022963"/>
    </source>
</evidence>
<dbReference type="AlphaFoldDB" id="A0AAV7CXM7"/>
<keyword evidence="2 4" id="KW-0442">Lipid degradation</keyword>
<organism evidence="6 7">
    <name type="scientific">Engystomops pustulosus</name>
    <name type="common">Tungara frog</name>
    <name type="synonym">Physalaemus pustulosus</name>
    <dbReference type="NCBI Taxonomy" id="76066"/>
    <lineage>
        <taxon>Eukaryota</taxon>
        <taxon>Metazoa</taxon>
        <taxon>Chordata</taxon>
        <taxon>Craniata</taxon>
        <taxon>Vertebrata</taxon>
        <taxon>Euteleostomi</taxon>
        <taxon>Amphibia</taxon>
        <taxon>Batrachia</taxon>
        <taxon>Anura</taxon>
        <taxon>Neobatrachia</taxon>
        <taxon>Hyloidea</taxon>
        <taxon>Leptodactylidae</taxon>
        <taxon>Leiuperinae</taxon>
        <taxon>Engystomops</taxon>
    </lineage>
</organism>
<dbReference type="Gene3D" id="3.40.50.1820">
    <property type="entry name" value="alpha/beta hydrolase"/>
    <property type="match status" value="1"/>
</dbReference>
<keyword evidence="1 4" id="KW-0378">Hydrolase</keyword>
<dbReference type="EC" id="3.1.1.47" evidence="4"/>
<evidence type="ECO:0000313" key="6">
    <source>
        <dbReference type="EMBL" id="KAG8588773.1"/>
    </source>
</evidence>
<dbReference type="PIRSF" id="PIRSF018169">
    <property type="entry name" value="PAF_acetylhydrolase"/>
    <property type="match status" value="1"/>
</dbReference>
<reference evidence="6" key="1">
    <citation type="thesis" date="2020" institute="ProQuest LLC" country="789 East Eisenhower Parkway, Ann Arbor, MI, USA">
        <title>Comparative Genomics and Chromosome Evolution.</title>
        <authorList>
            <person name="Mudd A.B."/>
        </authorList>
    </citation>
    <scope>NUCLEOTIDE SEQUENCE</scope>
    <source>
        <strain evidence="6">237g6f4</strain>
        <tissue evidence="6">Blood</tissue>
    </source>
</reference>
<feature type="active site" description="Nucleophile" evidence="5">
    <location>
        <position position="231"/>
    </location>
</feature>
<name>A0AAV7CXM7_ENGPU</name>
<evidence type="ECO:0000313" key="7">
    <source>
        <dbReference type="Proteomes" id="UP000824782"/>
    </source>
</evidence>